<name>A0A248TKL2_9BACI</name>
<sequence length="151" mass="17681">MELREVLNEQLNASHHENGWFVSLLNSITNLSDEEANWKPNEDVHSIHEITTHLLYYNERYLHRFKEEPVDEAKENTFQLAEGVTFSHTRERIHQLYNDWKKNLEAADDLVMNNASEALSHLYLHTAYHTGQIILLRKLQGKWDASQGVEG</sequence>
<organism evidence="2 3">
    <name type="scientific">Cytobacillus kochii</name>
    <dbReference type="NCBI Taxonomy" id="859143"/>
    <lineage>
        <taxon>Bacteria</taxon>
        <taxon>Bacillati</taxon>
        <taxon>Bacillota</taxon>
        <taxon>Bacilli</taxon>
        <taxon>Bacillales</taxon>
        <taxon>Bacillaceae</taxon>
        <taxon>Cytobacillus</taxon>
    </lineage>
</organism>
<dbReference type="AlphaFoldDB" id="A0A248TKL2"/>
<feature type="domain" description="DinB-like" evidence="1">
    <location>
        <begin position="25"/>
        <end position="133"/>
    </location>
</feature>
<evidence type="ECO:0000313" key="2">
    <source>
        <dbReference type="EMBL" id="ASV68669.1"/>
    </source>
</evidence>
<protein>
    <recommendedName>
        <fullName evidence="1">DinB-like domain-containing protein</fullName>
    </recommendedName>
</protein>
<dbReference type="Gene3D" id="1.20.120.450">
    <property type="entry name" value="dinb family like domain"/>
    <property type="match status" value="1"/>
</dbReference>
<accession>A0A248TKL2</accession>
<gene>
    <name evidence="2" type="ORF">CKF48_16080</name>
</gene>
<dbReference type="Proteomes" id="UP000215137">
    <property type="component" value="Chromosome"/>
</dbReference>
<dbReference type="InterPro" id="IPR024775">
    <property type="entry name" value="DinB-like"/>
</dbReference>
<evidence type="ECO:0000259" key="1">
    <source>
        <dbReference type="Pfam" id="PF12867"/>
    </source>
</evidence>
<dbReference type="Pfam" id="PF12867">
    <property type="entry name" value="DinB_2"/>
    <property type="match status" value="1"/>
</dbReference>
<keyword evidence="3" id="KW-1185">Reference proteome</keyword>
<dbReference type="OrthoDB" id="9798830at2"/>
<evidence type="ECO:0000313" key="3">
    <source>
        <dbReference type="Proteomes" id="UP000215137"/>
    </source>
</evidence>
<dbReference type="RefSeq" id="WP_095372239.1">
    <property type="nucleotide sequence ID" value="NZ_CP022983.1"/>
</dbReference>
<dbReference type="InterPro" id="IPR034660">
    <property type="entry name" value="DinB/YfiT-like"/>
</dbReference>
<dbReference type="KEGG" id="bko:CKF48_16080"/>
<dbReference type="EMBL" id="CP022983">
    <property type="protein sequence ID" value="ASV68669.1"/>
    <property type="molecule type" value="Genomic_DNA"/>
</dbReference>
<reference evidence="2 3" key="1">
    <citation type="submission" date="2017-08" db="EMBL/GenBank/DDBJ databases">
        <title>Complete Genome Sequence of Bacillus kochii Oregon-R-modENCODE STRAIN BDGP4, isolated from Drosophila melanogaster gut.</title>
        <authorList>
            <person name="Wan K.H."/>
            <person name="Yu C."/>
            <person name="Park S."/>
            <person name="Hammonds A.S."/>
            <person name="Booth B.W."/>
            <person name="Celniker S.E."/>
        </authorList>
    </citation>
    <scope>NUCLEOTIDE SEQUENCE [LARGE SCALE GENOMIC DNA]</scope>
    <source>
        <strain evidence="2 3">BDGP4</strain>
    </source>
</reference>
<proteinExistence type="predicted"/>
<dbReference type="SUPFAM" id="SSF109854">
    <property type="entry name" value="DinB/YfiT-like putative metalloenzymes"/>
    <property type="match status" value="1"/>
</dbReference>